<accession>V9DTX2</accession>
<name>V9DTX2_PHYNI</name>
<evidence type="ECO:0000313" key="2">
    <source>
        <dbReference type="Proteomes" id="UP000018721"/>
    </source>
</evidence>
<dbReference type="AlphaFoldDB" id="V9DTX2"/>
<dbReference type="EMBL" id="ANIZ01004838">
    <property type="protein sequence ID" value="ETI29783.1"/>
    <property type="molecule type" value="Genomic_DNA"/>
</dbReference>
<dbReference type="Proteomes" id="UP000018721">
    <property type="component" value="Unassembled WGS sequence"/>
</dbReference>
<reference evidence="1 2" key="1">
    <citation type="submission" date="2013-11" db="EMBL/GenBank/DDBJ databases">
        <title>The Genome Sequence of Phytophthora parasitica P1569.</title>
        <authorList>
            <consortium name="The Broad Institute Genomics Platform"/>
            <person name="Russ C."/>
            <person name="Tyler B."/>
            <person name="Panabieres F."/>
            <person name="Shan W."/>
            <person name="Tripathy S."/>
            <person name="Grunwald N."/>
            <person name="Machado M."/>
            <person name="Johnson C.S."/>
            <person name="Arredondo F."/>
            <person name="Hong C."/>
            <person name="Coffey M."/>
            <person name="Young S.K."/>
            <person name="Zeng Q."/>
            <person name="Gargeya S."/>
            <person name="Fitzgerald M."/>
            <person name="Abouelleil A."/>
            <person name="Alvarado L."/>
            <person name="Chapman S.B."/>
            <person name="Gainer-Dewar J."/>
            <person name="Goldberg J."/>
            <person name="Griggs A."/>
            <person name="Gujja S."/>
            <person name="Hansen M."/>
            <person name="Howarth C."/>
            <person name="Imamovic A."/>
            <person name="Ireland A."/>
            <person name="Larimer J."/>
            <person name="McCowan C."/>
            <person name="Murphy C."/>
            <person name="Pearson M."/>
            <person name="Poon T.W."/>
            <person name="Priest M."/>
            <person name="Roberts A."/>
            <person name="Saif S."/>
            <person name="Shea T."/>
            <person name="Sykes S."/>
            <person name="Wortman J."/>
            <person name="Nusbaum C."/>
            <person name="Birren B."/>
        </authorList>
    </citation>
    <scope>NUCLEOTIDE SEQUENCE [LARGE SCALE GENOMIC DNA]</scope>
    <source>
        <strain evidence="1 2">P1569</strain>
    </source>
</reference>
<organism evidence="1 2">
    <name type="scientific">Phytophthora nicotianae P1569</name>
    <dbReference type="NCBI Taxonomy" id="1317065"/>
    <lineage>
        <taxon>Eukaryota</taxon>
        <taxon>Sar</taxon>
        <taxon>Stramenopiles</taxon>
        <taxon>Oomycota</taxon>
        <taxon>Peronosporomycetes</taxon>
        <taxon>Peronosporales</taxon>
        <taxon>Peronosporaceae</taxon>
        <taxon>Phytophthora</taxon>
    </lineage>
</organism>
<comment type="caution">
    <text evidence="1">The sequence shown here is derived from an EMBL/GenBank/DDBJ whole genome shotgun (WGS) entry which is preliminary data.</text>
</comment>
<sequence length="233" mass="26340">MKLLVRIATHHACDLVEDQYKASTKVDFNCWLDHLKVLERRARENLPLSRSQDSRSVEMLGQREDSNLDDHRLDETLPQVLNFPPEALSVRLIWVAATPIPVPSHAPSKTQECYQLYLVRKCMRAIKNLIIRAEADKTPVTNADIAVAILNVGTFRATDIQIMSDWHKSSKLVAKTRSLISWVKSVEPDNPDEVEERAQILKDIALWAREALSIQAGNVSDLQKSLDLVTKVG</sequence>
<dbReference type="OrthoDB" id="102574at2759"/>
<protein>
    <submittedName>
        <fullName evidence="1">Uncharacterized protein</fullName>
    </submittedName>
</protein>
<evidence type="ECO:0000313" key="1">
    <source>
        <dbReference type="EMBL" id="ETI29783.1"/>
    </source>
</evidence>
<proteinExistence type="predicted"/>
<dbReference type="HOGENOM" id="CLU_1191943_0_0_1"/>
<gene>
    <name evidence="1" type="ORF">F443_23106</name>
</gene>
<keyword evidence="2" id="KW-1185">Reference proteome</keyword>